<dbReference type="EMBL" id="FLUM01000003">
    <property type="protein sequence ID" value="SBW04057.1"/>
    <property type="molecule type" value="Genomic_DNA"/>
</dbReference>
<organism evidence="1">
    <name type="scientific">uncultured Dysgonomonas sp</name>
    <dbReference type="NCBI Taxonomy" id="206096"/>
    <lineage>
        <taxon>Bacteria</taxon>
        <taxon>Pseudomonadati</taxon>
        <taxon>Bacteroidota</taxon>
        <taxon>Bacteroidia</taxon>
        <taxon>Bacteroidales</taxon>
        <taxon>Dysgonomonadaceae</taxon>
        <taxon>Dysgonomonas</taxon>
        <taxon>environmental samples</taxon>
    </lineage>
</organism>
<evidence type="ECO:0000313" key="1">
    <source>
        <dbReference type="EMBL" id="SBW04057.1"/>
    </source>
</evidence>
<proteinExistence type="predicted"/>
<dbReference type="AlphaFoldDB" id="A0A212JXC3"/>
<name>A0A212JXC3_9BACT</name>
<sequence length="40" mass="4664">MKNNIKVSDVSGFNKVLSVTKRILPQRTQRVTQRTQVKKH</sequence>
<protein>
    <submittedName>
        <fullName evidence="1">Uncharacterized protein</fullName>
    </submittedName>
</protein>
<reference evidence="1" key="1">
    <citation type="submission" date="2016-04" db="EMBL/GenBank/DDBJ databases">
        <authorList>
            <person name="Evans L.H."/>
            <person name="Alamgir A."/>
            <person name="Owens N."/>
            <person name="Weber N.D."/>
            <person name="Virtaneva K."/>
            <person name="Barbian K."/>
            <person name="Babar A."/>
            <person name="Rosenke K."/>
        </authorList>
    </citation>
    <scope>NUCLEOTIDE SEQUENCE</scope>
    <source>
        <strain evidence="1">86-1</strain>
    </source>
</reference>
<accession>A0A212JXC3</accession>
<gene>
    <name evidence="1" type="ORF">KL86DYS1_30739</name>
</gene>